<evidence type="ECO:0000313" key="7">
    <source>
        <dbReference type="Proteomes" id="UP000189703"/>
    </source>
</evidence>
<reference evidence="8" key="1">
    <citation type="submission" date="2025-08" db="UniProtKB">
        <authorList>
            <consortium name="RefSeq"/>
        </authorList>
    </citation>
    <scope>IDENTIFICATION</scope>
</reference>
<dbReference type="eggNOG" id="ENOG502QPPQ">
    <property type="taxonomic scope" value="Eukaryota"/>
</dbReference>
<dbReference type="AlphaFoldDB" id="A0A1U7ZWX9"/>
<accession>A0A1U7ZWX9</accession>
<keyword evidence="6" id="KW-0460">Magnesium</keyword>
<dbReference type="SMART" id="SM00479">
    <property type="entry name" value="EXOIII"/>
    <property type="match status" value="1"/>
</dbReference>
<dbReference type="PANTHER" id="PTHR30231">
    <property type="entry name" value="DNA POLYMERASE III SUBUNIT EPSILON"/>
    <property type="match status" value="1"/>
</dbReference>
<keyword evidence="2" id="KW-0540">Nuclease</keyword>
<dbReference type="OMA" id="DDARYGT"/>
<dbReference type="SUPFAM" id="SSF53098">
    <property type="entry name" value="Ribonuclease H-like"/>
    <property type="match status" value="1"/>
</dbReference>
<name>A0A1U7ZWX9_NELNU</name>
<dbReference type="FunFam" id="3.30.420.10:FF:000040">
    <property type="entry name" value="Exonuclease family protein"/>
    <property type="match status" value="1"/>
</dbReference>
<keyword evidence="4" id="KW-0378">Hydrolase</keyword>
<dbReference type="STRING" id="4432.A0A1U7ZWX9"/>
<dbReference type="Pfam" id="PF00929">
    <property type="entry name" value="RNase_T"/>
    <property type="match status" value="1"/>
</dbReference>
<comment type="cofactor">
    <cofactor evidence="1">
        <name>Mg(2+)</name>
        <dbReference type="ChEBI" id="CHEBI:18420"/>
    </cofactor>
</comment>
<dbReference type="GO" id="GO:0046872">
    <property type="term" value="F:metal ion binding"/>
    <property type="evidence" value="ECO:0007669"/>
    <property type="project" value="UniProtKB-KW"/>
</dbReference>
<evidence type="ECO:0000256" key="2">
    <source>
        <dbReference type="ARBA" id="ARBA00022722"/>
    </source>
</evidence>
<proteinExistence type="predicted"/>
<dbReference type="PANTHER" id="PTHR30231:SF4">
    <property type="entry name" value="PROTEIN NEN2"/>
    <property type="match status" value="1"/>
</dbReference>
<dbReference type="RefSeq" id="XP_010258261.1">
    <property type="nucleotide sequence ID" value="XM_010259959.2"/>
</dbReference>
<evidence type="ECO:0000256" key="4">
    <source>
        <dbReference type="ARBA" id="ARBA00022801"/>
    </source>
</evidence>
<dbReference type="GO" id="GO:0003676">
    <property type="term" value="F:nucleic acid binding"/>
    <property type="evidence" value="ECO:0007669"/>
    <property type="project" value="InterPro"/>
</dbReference>
<keyword evidence="3" id="KW-0479">Metal-binding</keyword>
<evidence type="ECO:0000256" key="5">
    <source>
        <dbReference type="ARBA" id="ARBA00022839"/>
    </source>
</evidence>
<dbReference type="GO" id="GO:0008408">
    <property type="term" value="F:3'-5' exonuclease activity"/>
    <property type="evidence" value="ECO:0000318"/>
    <property type="project" value="GO_Central"/>
</dbReference>
<organism evidence="7 8">
    <name type="scientific">Nelumbo nucifera</name>
    <name type="common">Sacred lotus</name>
    <dbReference type="NCBI Taxonomy" id="4432"/>
    <lineage>
        <taxon>Eukaryota</taxon>
        <taxon>Viridiplantae</taxon>
        <taxon>Streptophyta</taxon>
        <taxon>Embryophyta</taxon>
        <taxon>Tracheophyta</taxon>
        <taxon>Spermatophyta</taxon>
        <taxon>Magnoliopsida</taxon>
        <taxon>Proteales</taxon>
        <taxon>Nelumbonaceae</taxon>
        <taxon>Nelumbo</taxon>
    </lineage>
</organism>
<evidence type="ECO:0000256" key="3">
    <source>
        <dbReference type="ARBA" id="ARBA00022723"/>
    </source>
</evidence>
<dbReference type="InterPro" id="IPR036397">
    <property type="entry name" value="RNaseH_sf"/>
</dbReference>
<dbReference type="OrthoDB" id="2018529at2759"/>
<protein>
    <submittedName>
        <fullName evidence="8">Protein NEN1-like</fullName>
    </submittedName>
</protein>
<evidence type="ECO:0000256" key="1">
    <source>
        <dbReference type="ARBA" id="ARBA00001946"/>
    </source>
</evidence>
<keyword evidence="5" id="KW-0269">Exonuclease</keyword>
<dbReference type="InterPro" id="IPR013520">
    <property type="entry name" value="Ribonucl_H"/>
</dbReference>
<evidence type="ECO:0000313" key="8">
    <source>
        <dbReference type="RefSeq" id="XP_010258261.1"/>
    </source>
</evidence>
<sequence length="412" mass="46481">MGSREDRPEIVFFDLETTVPSEADKGRCVLEFGAILVCPKTLKELDSYSTFVRPANLSVVPDISRKGLTREAVNSAPTFQEIADRVYDILDGRIWAGHNIVKFDCIRIREAFAEIRRVPPEPKAIVDSLTSLNRTFRNRAGNLKLETLANHFGLGQQRHRSLEDSRLNLEVVKYCAAVLFLESNTVQPENFQMSRATNDQMDIDERPEPDDEVEEIRPVSKFPAAGTPSTPLRILSSDDGFVDPSEVLLDCISASFVPYSGGKKIQVLHRDVQLQLYCAGLRVRFGISRQFAPKLSFVVDPPPILCEVLDVCSGIAQTRHLDSGSSSQWMPTVERESEFSNYPTIRVRLRDNDATEISRREISGNLQKIQFSEFESLLVPRRTLVDAYLSLDTYDYKGFAGIRLVAKRLIIH</sequence>
<keyword evidence="7" id="KW-1185">Reference proteome</keyword>
<dbReference type="CDD" id="cd06127">
    <property type="entry name" value="DEDDh"/>
    <property type="match status" value="1"/>
</dbReference>
<dbReference type="GeneID" id="104598065"/>
<dbReference type="InterPro" id="IPR012337">
    <property type="entry name" value="RNaseH-like_sf"/>
</dbReference>
<evidence type="ECO:0000256" key="6">
    <source>
        <dbReference type="ARBA" id="ARBA00022842"/>
    </source>
</evidence>
<dbReference type="Gene3D" id="3.30.420.10">
    <property type="entry name" value="Ribonuclease H-like superfamily/Ribonuclease H"/>
    <property type="match status" value="1"/>
</dbReference>
<dbReference type="Proteomes" id="UP000189703">
    <property type="component" value="Unplaced"/>
</dbReference>
<gene>
    <name evidence="8" type="primary">LOC104598065</name>
</gene>
<dbReference type="KEGG" id="nnu:104598065"/>